<keyword evidence="1" id="KW-1015">Disulfide bond</keyword>
<accession>A0A0A9Z280</accession>
<dbReference type="PANTHER" id="PTHR46115">
    <property type="entry name" value="THIOREDOXIN-LIKE PROTEIN 1"/>
    <property type="match status" value="1"/>
</dbReference>
<organism evidence="3">
    <name type="scientific">Lygus hesperus</name>
    <name type="common">Western plant bug</name>
    <dbReference type="NCBI Taxonomy" id="30085"/>
    <lineage>
        <taxon>Eukaryota</taxon>
        <taxon>Metazoa</taxon>
        <taxon>Ecdysozoa</taxon>
        <taxon>Arthropoda</taxon>
        <taxon>Hexapoda</taxon>
        <taxon>Insecta</taxon>
        <taxon>Pterygota</taxon>
        <taxon>Neoptera</taxon>
        <taxon>Paraneoptera</taxon>
        <taxon>Hemiptera</taxon>
        <taxon>Heteroptera</taxon>
        <taxon>Panheteroptera</taxon>
        <taxon>Cimicomorpha</taxon>
        <taxon>Miridae</taxon>
        <taxon>Mirini</taxon>
        <taxon>Lygus</taxon>
    </lineage>
</organism>
<dbReference type="NCBIfam" id="TIGR01068">
    <property type="entry name" value="thioredoxin"/>
    <property type="match status" value="1"/>
</dbReference>
<dbReference type="PROSITE" id="PS00194">
    <property type="entry name" value="THIOREDOXIN_1"/>
    <property type="match status" value="1"/>
</dbReference>
<evidence type="ECO:0000259" key="2">
    <source>
        <dbReference type="PROSITE" id="PS51352"/>
    </source>
</evidence>
<name>A0A0A9Z280_LYGHE</name>
<dbReference type="AlphaFoldDB" id="A0A0A9Z280"/>
<reference evidence="3" key="1">
    <citation type="journal article" date="2014" name="PLoS ONE">
        <title>Transcriptome-Based Identification of ABC Transporters in the Western Tarnished Plant Bug Lygus hesperus.</title>
        <authorList>
            <person name="Hull J.J."/>
            <person name="Chaney K."/>
            <person name="Geib S.M."/>
            <person name="Fabrick J.A."/>
            <person name="Brent C.S."/>
            <person name="Walsh D."/>
            <person name="Lavine L.C."/>
        </authorList>
    </citation>
    <scope>NUCLEOTIDE SEQUENCE</scope>
</reference>
<feature type="domain" description="Thioredoxin" evidence="2">
    <location>
        <begin position="34"/>
        <end position="144"/>
    </location>
</feature>
<dbReference type="SUPFAM" id="SSF52833">
    <property type="entry name" value="Thioredoxin-like"/>
    <property type="match status" value="1"/>
</dbReference>
<dbReference type="PRINTS" id="PR00421">
    <property type="entry name" value="THIOREDOXIN"/>
</dbReference>
<reference evidence="3" key="2">
    <citation type="submission" date="2014-07" db="EMBL/GenBank/DDBJ databases">
        <authorList>
            <person name="Hull J."/>
        </authorList>
    </citation>
    <scope>NUCLEOTIDE SEQUENCE</scope>
</reference>
<proteinExistence type="predicted"/>
<dbReference type="PROSITE" id="PS51352">
    <property type="entry name" value="THIOREDOXIN_2"/>
    <property type="match status" value="1"/>
</dbReference>
<dbReference type="CDD" id="cd02947">
    <property type="entry name" value="TRX_family"/>
    <property type="match status" value="1"/>
</dbReference>
<feature type="non-terminal residue" evidence="3">
    <location>
        <position position="1"/>
    </location>
</feature>
<dbReference type="InterPro" id="IPR036249">
    <property type="entry name" value="Thioredoxin-like_sf"/>
</dbReference>
<dbReference type="InterPro" id="IPR013766">
    <property type="entry name" value="Thioredoxin_domain"/>
</dbReference>
<evidence type="ECO:0000313" key="3">
    <source>
        <dbReference type="EMBL" id="JAG37976.1"/>
    </source>
</evidence>
<gene>
    <name evidence="3" type="primary">png-1</name>
    <name evidence="3" type="ORF">CM83_1200</name>
</gene>
<dbReference type="Pfam" id="PF00085">
    <property type="entry name" value="Thioredoxin"/>
    <property type="match status" value="1"/>
</dbReference>
<evidence type="ECO:0000256" key="1">
    <source>
        <dbReference type="ARBA" id="ARBA00023157"/>
    </source>
</evidence>
<sequence>FLYFIVIKVTTQSLTKIKNITYIHHLLIKHFHGLLSTYTAMSVRHISSISELNTLISKSNLTVVDFFATWCGPCQMISPMIEQLAASKTNVTFVKVDVDHSPDITRQYPVRAMPTFYFFKNGNKVDQFEGADINSVRSIVDRHA</sequence>
<dbReference type="GO" id="GO:0015035">
    <property type="term" value="F:protein-disulfide reductase activity"/>
    <property type="evidence" value="ECO:0007669"/>
    <property type="project" value="InterPro"/>
</dbReference>
<dbReference type="InterPro" id="IPR005746">
    <property type="entry name" value="Thioredoxin"/>
</dbReference>
<dbReference type="FunFam" id="3.40.30.10:FF:000245">
    <property type="entry name" value="Thioredoxin"/>
    <property type="match status" value="1"/>
</dbReference>
<protein>
    <submittedName>
        <fullName evidence="3">Peptide-N(4)-(N-acetyl-beta-glucosaminyl)asparagine amidase</fullName>
    </submittedName>
</protein>
<dbReference type="EMBL" id="GBHO01005628">
    <property type="protein sequence ID" value="JAG37976.1"/>
    <property type="molecule type" value="Transcribed_RNA"/>
</dbReference>
<dbReference type="InterPro" id="IPR017937">
    <property type="entry name" value="Thioredoxin_CS"/>
</dbReference>
<dbReference type="Gene3D" id="3.40.30.10">
    <property type="entry name" value="Glutaredoxin"/>
    <property type="match status" value="1"/>
</dbReference>